<dbReference type="RefSeq" id="WP_012591549.1">
    <property type="nucleotide sequence ID" value="NC_011666.1"/>
</dbReference>
<keyword evidence="5" id="KW-1185">Reference proteome</keyword>
<protein>
    <submittedName>
        <fullName evidence="4">Pentapeptide repeat protein</fullName>
    </submittedName>
</protein>
<evidence type="ECO:0000313" key="5">
    <source>
        <dbReference type="Proteomes" id="UP000002257"/>
    </source>
</evidence>
<feature type="transmembrane region" description="Helical" evidence="3">
    <location>
        <begin position="213"/>
        <end position="233"/>
    </location>
</feature>
<dbReference type="OrthoDB" id="3034488at2"/>
<sequence>MADSDREAEKKELEALTAALNRSAERVQTLWLSFIVFMLYLAIAAGTTTHRMLFRGDPLKLPVLNIDLPLLGFYTLAPVLLVIFQFYVLLNLMLLARTASSFEAVLPKVFPPAMPGNDKFRMRIENALFAQLVAGAKLERLGRNAWLLGFMSFLTVAVAPAAALLLIEIRFLPYHHDAITWLHRGLLLLSLGLSITFWPAYRNGFGERWGPASAVGWAVGVAAASVVMAYASLVANFPGEKLYAWTEPTRLWLGVYEASFRTMKWPEFAAAEEKRKKDRFGIVAPFLAALWPASALSLRNEDLIDDSRRKQIADRRTTNGEAHEPSADGSGAGKNSAGQTKWIESINLRDRNLIAADLTNADVEQAEFSGADLSRSLLLRTWTPRAHFANSDTKPAQLKGASLAGAQLQGASLDRALLQGAALKEAQLQGASLVLANLQGASLINAQLQGASLGVAQLQGASLVRAQLQGASLDWAQLQGASLAGAQLQGASLDRAELQGASLDWAQLQGASLYQAQLQGASLDWAHLQGASLEWAQLQGASLAGARLQGALLDRAGLQGSLLDGTQLQGASLDRAQLRGASLSGALTWRADVLNANAGGALIALPFSGQFFDCENIRLQIRRLYRICTKGEKDFKSFMRVFDAVPEGGLKKKATLRLTKSLKVEAFPDQAPIVRKIAARWTALAKTPLPPADLLQEWPDIACEEIGAPYVARALLGRLRDYRFKTEAAAKAARADFSSGLLRKAYCLGAKGLTDAEKAELQSFIDAAKVPASSAP</sequence>
<evidence type="ECO:0000313" key="4">
    <source>
        <dbReference type="EMBL" id="ACK51480.1"/>
    </source>
</evidence>
<organism evidence="4 5">
    <name type="scientific">Methylocella silvestris (strain DSM 15510 / CIP 108128 / LMG 27833 / NCIMB 13906 / BL2)</name>
    <dbReference type="NCBI Taxonomy" id="395965"/>
    <lineage>
        <taxon>Bacteria</taxon>
        <taxon>Pseudomonadati</taxon>
        <taxon>Pseudomonadota</taxon>
        <taxon>Alphaproteobacteria</taxon>
        <taxon>Hyphomicrobiales</taxon>
        <taxon>Beijerinckiaceae</taxon>
        <taxon>Methylocella</taxon>
    </lineage>
</organism>
<dbReference type="InterPro" id="IPR001646">
    <property type="entry name" value="5peptide_repeat"/>
</dbReference>
<evidence type="ECO:0000256" key="1">
    <source>
        <dbReference type="ARBA" id="ARBA00022737"/>
    </source>
</evidence>
<feature type="transmembrane region" description="Helical" evidence="3">
    <location>
        <begin position="145"/>
        <end position="169"/>
    </location>
</feature>
<dbReference type="AlphaFoldDB" id="B8EM91"/>
<keyword evidence="1" id="KW-0677">Repeat</keyword>
<feature type="transmembrane region" description="Helical" evidence="3">
    <location>
        <begin position="70"/>
        <end position="90"/>
    </location>
</feature>
<dbReference type="KEGG" id="msl:Msil_2556"/>
<evidence type="ECO:0000256" key="3">
    <source>
        <dbReference type="SAM" id="Phobius"/>
    </source>
</evidence>
<dbReference type="SUPFAM" id="SSF141571">
    <property type="entry name" value="Pentapeptide repeat-like"/>
    <property type="match status" value="2"/>
</dbReference>
<dbReference type="PANTHER" id="PTHR47485">
    <property type="entry name" value="THYLAKOID LUMENAL 17.4 KDA PROTEIN, CHLOROPLASTIC"/>
    <property type="match status" value="1"/>
</dbReference>
<proteinExistence type="predicted"/>
<name>B8EM91_METSB</name>
<dbReference type="eggNOG" id="COG1357">
    <property type="taxonomic scope" value="Bacteria"/>
</dbReference>
<accession>B8EM91</accession>
<evidence type="ECO:0000256" key="2">
    <source>
        <dbReference type="SAM" id="MobiDB-lite"/>
    </source>
</evidence>
<feature type="transmembrane region" description="Helical" evidence="3">
    <location>
        <begin position="181"/>
        <end position="201"/>
    </location>
</feature>
<dbReference type="STRING" id="395965.Msil_2556"/>
<dbReference type="PANTHER" id="PTHR47485:SF1">
    <property type="entry name" value="THYLAKOID LUMENAL 17.4 KDA PROTEIN, CHLOROPLASTIC"/>
    <property type="match status" value="1"/>
</dbReference>
<feature type="region of interest" description="Disordered" evidence="2">
    <location>
        <begin position="315"/>
        <end position="338"/>
    </location>
</feature>
<dbReference type="Proteomes" id="UP000002257">
    <property type="component" value="Chromosome"/>
</dbReference>
<dbReference type="Pfam" id="PF00805">
    <property type="entry name" value="Pentapeptide"/>
    <property type="match status" value="5"/>
</dbReference>
<keyword evidence="3" id="KW-0472">Membrane</keyword>
<dbReference type="Gene3D" id="2.160.20.80">
    <property type="entry name" value="E3 ubiquitin-protein ligase SopA"/>
    <property type="match status" value="2"/>
</dbReference>
<dbReference type="EMBL" id="CP001280">
    <property type="protein sequence ID" value="ACK51480.1"/>
    <property type="molecule type" value="Genomic_DNA"/>
</dbReference>
<dbReference type="HOGENOM" id="CLU_360481_0_0_5"/>
<keyword evidence="3" id="KW-1133">Transmembrane helix</keyword>
<keyword evidence="3" id="KW-0812">Transmembrane</keyword>
<gene>
    <name evidence="4" type="ordered locus">Msil_2556</name>
</gene>
<feature type="compositionally biased region" description="Basic and acidic residues" evidence="2">
    <location>
        <begin position="315"/>
        <end position="326"/>
    </location>
</feature>
<feature type="transmembrane region" description="Helical" evidence="3">
    <location>
        <begin position="30"/>
        <end position="49"/>
    </location>
</feature>
<reference evidence="4 5" key="1">
    <citation type="journal article" date="2010" name="J. Bacteriol.">
        <title>Complete genome sequence of the aerobic facultative methanotroph Methylocella silvestris BL2.</title>
        <authorList>
            <person name="Chen Y."/>
            <person name="Crombie A."/>
            <person name="Rahman M.T."/>
            <person name="Dedysh S.N."/>
            <person name="Liesack W."/>
            <person name="Stott M.B."/>
            <person name="Alam M."/>
            <person name="Theisen A.R."/>
            <person name="Murrell J.C."/>
            <person name="Dunfield P.F."/>
        </authorList>
    </citation>
    <scope>NUCLEOTIDE SEQUENCE [LARGE SCALE GENOMIC DNA]</scope>
    <source>
        <strain evidence="5">DSM 15510 / CIP 108128 / LMG 27833 / NCIMB 13906 / BL2</strain>
    </source>
</reference>